<gene>
    <name evidence="2" type="ORF">E6O75_ATG06194</name>
</gene>
<name>A0A4Z1PD63_9PEZI</name>
<evidence type="ECO:0000313" key="3">
    <source>
        <dbReference type="Proteomes" id="UP000298493"/>
    </source>
</evidence>
<dbReference type="AlphaFoldDB" id="A0A4Z1PD63"/>
<feature type="region of interest" description="Disordered" evidence="1">
    <location>
        <begin position="177"/>
        <end position="197"/>
    </location>
</feature>
<reference evidence="2 3" key="1">
    <citation type="submission" date="2019-04" db="EMBL/GenBank/DDBJ databases">
        <title>High contiguity whole genome sequence and gene annotation resource for two Venturia nashicola isolates.</title>
        <authorList>
            <person name="Prokchorchik M."/>
            <person name="Won K."/>
            <person name="Lee Y."/>
            <person name="Choi E.D."/>
            <person name="Segonzac C."/>
            <person name="Sohn K.H."/>
        </authorList>
    </citation>
    <scope>NUCLEOTIDE SEQUENCE [LARGE SCALE GENOMIC DNA]</scope>
    <source>
        <strain evidence="2 3">PRI2</strain>
    </source>
</reference>
<sequence length="280" mass="31751">MRYSTGFTVYASESGAVKLKISFQSKHCCFILPESSVPITVFLVSLISQFVYHKAQTTAFWLIHQIVTFCNVSPAQQTTAFWLMHQIVTFCTVSPAQPRDKSFNKLKHHKSLNIWRANMSTYMSPFYSWSESSTSSLSIPTPSSSGTINTKVEERLSDSASLADPLYNKPEIQARKREECAGPTNDKTGTKNKTSRVPTARDISNLSDIDVKTRCLTVSSPRPIQGLRDSFTAMSKMTKEDRDECREMAREWSYHDPEIRERVEKILGEQEGGDPREEQE</sequence>
<evidence type="ECO:0000313" key="2">
    <source>
        <dbReference type="EMBL" id="TID19073.1"/>
    </source>
</evidence>
<accession>A0A4Z1PD63</accession>
<proteinExistence type="predicted"/>
<feature type="compositionally biased region" description="Polar residues" evidence="1">
    <location>
        <begin position="185"/>
        <end position="197"/>
    </location>
</feature>
<comment type="caution">
    <text evidence="2">The sequence shown here is derived from an EMBL/GenBank/DDBJ whole genome shotgun (WGS) entry which is preliminary data.</text>
</comment>
<dbReference type="EMBL" id="SNSC02000013">
    <property type="protein sequence ID" value="TID19073.1"/>
    <property type="molecule type" value="Genomic_DNA"/>
</dbReference>
<keyword evidence="3" id="KW-1185">Reference proteome</keyword>
<evidence type="ECO:0000256" key="1">
    <source>
        <dbReference type="SAM" id="MobiDB-lite"/>
    </source>
</evidence>
<dbReference type="OrthoDB" id="10622140at2759"/>
<protein>
    <submittedName>
        <fullName evidence="2">Uncharacterized protein</fullName>
    </submittedName>
</protein>
<dbReference type="Proteomes" id="UP000298493">
    <property type="component" value="Unassembled WGS sequence"/>
</dbReference>
<organism evidence="2 3">
    <name type="scientific">Venturia nashicola</name>
    <dbReference type="NCBI Taxonomy" id="86259"/>
    <lineage>
        <taxon>Eukaryota</taxon>
        <taxon>Fungi</taxon>
        <taxon>Dikarya</taxon>
        <taxon>Ascomycota</taxon>
        <taxon>Pezizomycotina</taxon>
        <taxon>Dothideomycetes</taxon>
        <taxon>Pleosporomycetidae</taxon>
        <taxon>Venturiales</taxon>
        <taxon>Venturiaceae</taxon>
        <taxon>Venturia</taxon>
    </lineage>
</organism>